<dbReference type="InterPro" id="IPR023393">
    <property type="entry name" value="START-like_dom_sf"/>
</dbReference>
<dbReference type="GeneID" id="20525909"/>
<feature type="region of interest" description="Disordered" evidence="1">
    <location>
        <begin position="543"/>
        <end position="567"/>
    </location>
</feature>
<dbReference type="OrthoDB" id="5403181at2759"/>
<sequence>MSSAAVSDWPAGGRSAGFALSPDPAAPSCSSDSDSSLGDGHLISPATPHASSASSSSSSIDLLGAPFSEVVNTGVDAVNILQTHLSRPSSDWVTVDQDQRRRKKRSSGRPWVQVSMTTGLNGQTSPLGVIRGFCEITSTAGFDFDPGDVSPMALWASSITPECREMWDGLFGSGNVLSLLNAPRPVCETNGTLPVLLVYASTAPIRLVAVRDFILSIGSRFQGASLLSSAASLNTTAADSASKNVRATARVFGWHFEPVFQQPDGERADGDTPGPLPPADGTSGGVCPVTHLAGARITLLMDISTLGGYLPDRVASLAVASMPVAASGLAWYCAAGPGAPAAVVGIRGLISSQPVLGRSAIDFDEPTGRLSGRWSLLDGYSAGELRVWCPRRRYQHGVRITLRSSVRWPADAGPQGRPRVRLDQGGALVLLLPLAWPVTTPPLQGLPAGTSRPEWILTVEPAARPANPHARPPHPVVFFNDRQVAILGQGPGAEPPVPSRLGAGPEAIHLAARGSCFWPLLRPSVEAAVRAEARAAAKAKAAAETEAKVKPPQAGAHDAGAPARAPAPVFDPVHDVPVGAHPHARLCADACQRFLDLLREPEPDGPGAQTGSWALVDTFQGLRVSRFTGPVGPASLGLFRSSILLETPSRMPGASQADQLTGGPWSEALARAGRLALGAAPPGAAQFLTAAEHSTERGVWDAGLFASGAILPPELDQRTVLASGSSQSMMLVSGREFVLASRRWCIDHPAGEQTSPSTVGESPFGAGPAGSRLDRTLLHVGTSVDDPARAPPRPGLVRGRMALAAWRLDEFRHPESGALLGLGITYMVEIDPGGKLPRAIAQRVAQDAPRAVTRVIEHLARFGAPVAPADGGDGRLRAHSDWGPADRPDRDLAGGSKSGSALFAAECGGRQGVLDVAFCPRRFRAGVLVRAGSGVSQVLVDHARCELRLVNGAPGEPMGRVVICQASPADLASAGVAIGSVAGGPGVPVIFNHQPAIEGRLDSPFSLAAAEPAAPGAEPGKEQPRQPGEAGPGSGSGSGPGPGCGRMPSHRPGPAGPCPPLPGGMAESCAATAMATAAAAAAATARAPPHAPLTADEILLNAAVAISRGIPAHSTEERNFGLAFLVAAPVVAIALACTTSLL</sequence>
<evidence type="ECO:0000313" key="2">
    <source>
        <dbReference type="EMBL" id="KCV71766.1"/>
    </source>
</evidence>
<feature type="region of interest" description="Disordered" evidence="1">
    <location>
        <begin position="89"/>
        <end position="110"/>
    </location>
</feature>
<evidence type="ECO:0000313" key="3">
    <source>
        <dbReference type="Proteomes" id="UP000030693"/>
    </source>
</evidence>
<evidence type="ECO:0000256" key="1">
    <source>
        <dbReference type="SAM" id="MobiDB-lite"/>
    </source>
</evidence>
<dbReference type="Gene3D" id="3.30.530.20">
    <property type="match status" value="2"/>
</dbReference>
<feature type="region of interest" description="Disordered" evidence="1">
    <location>
        <begin position="1011"/>
        <end position="1059"/>
    </location>
</feature>
<feature type="region of interest" description="Disordered" evidence="1">
    <location>
        <begin position="1"/>
        <end position="55"/>
    </location>
</feature>
<dbReference type="RefSeq" id="XP_009493344.1">
    <property type="nucleotide sequence ID" value="XM_009495069.1"/>
</dbReference>
<dbReference type="SUPFAM" id="SSF55961">
    <property type="entry name" value="Bet v1-like"/>
    <property type="match status" value="1"/>
</dbReference>
<feature type="compositionally biased region" description="Low complexity" evidence="1">
    <location>
        <begin position="19"/>
        <end position="37"/>
    </location>
</feature>
<proteinExistence type="predicted"/>
<protein>
    <recommendedName>
        <fullName evidence="4">START domain-containing protein</fullName>
    </recommendedName>
</protein>
<feature type="region of interest" description="Disordered" evidence="1">
    <location>
        <begin position="870"/>
        <end position="894"/>
    </location>
</feature>
<dbReference type="PANTHER" id="PTHR19308:SF56">
    <property type="entry name" value="START DOMAIN-CONTAINING PROTEIN"/>
    <property type="match status" value="1"/>
</dbReference>
<accession>A0A058ZCV1</accession>
<reference evidence="2" key="1">
    <citation type="submission" date="2013-04" db="EMBL/GenBank/DDBJ databases">
        <title>The Genome Sequence of Fonticula alba ATCC 38817.</title>
        <authorList>
            <consortium name="The Broad Institute Genomics Platform"/>
            <person name="Russ C."/>
            <person name="Cuomo C."/>
            <person name="Burger G."/>
            <person name="Gray M.W."/>
            <person name="Holland P.W.H."/>
            <person name="King N."/>
            <person name="Lang F.B.F."/>
            <person name="Roger A.J."/>
            <person name="Ruiz-Trillo I."/>
            <person name="Brown M."/>
            <person name="Walker B."/>
            <person name="Young S."/>
            <person name="Zeng Q."/>
            <person name="Gargeya S."/>
            <person name="Fitzgerald M."/>
            <person name="Haas B."/>
            <person name="Abouelleil A."/>
            <person name="Allen A.W."/>
            <person name="Alvarado L."/>
            <person name="Arachchi H.M."/>
            <person name="Berlin A.M."/>
            <person name="Chapman S.B."/>
            <person name="Gainer-Dewar J."/>
            <person name="Goldberg J."/>
            <person name="Griggs A."/>
            <person name="Gujja S."/>
            <person name="Hansen M."/>
            <person name="Howarth C."/>
            <person name="Imamovic A."/>
            <person name="Ireland A."/>
            <person name="Larimer J."/>
            <person name="McCowan C."/>
            <person name="Murphy C."/>
            <person name="Pearson M."/>
            <person name="Poon T.W."/>
            <person name="Priest M."/>
            <person name="Roberts A."/>
            <person name="Saif S."/>
            <person name="Shea T."/>
            <person name="Sisk P."/>
            <person name="Sykes S."/>
            <person name="Wortman J."/>
            <person name="Nusbaum C."/>
            <person name="Birren B."/>
        </authorList>
    </citation>
    <scope>NUCLEOTIDE SEQUENCE [LARGE SCALE GENOMIC DNA]</scope>
    <source>
        <strain evidence="2">ATCC 38817</strain>
    </source>
</reference>
<dbReference type="EMBL" id="KB932202">
    <property type="protein sequence ID" value="KCV71766.1"/>
    <property type="molecule type" value="Genomic_DNA"/>
</dbReference>
<organism evidence="2">
    <name type="scientific">Fonticula alba</name>
    <name type="common">Slime mold</name>
    <dbReference type="NCBI Taxonomy" id="691883"/>
    <lineage>
        <taxon>Eukaryota</taxon>
        <taxon>Rotosphaerida</taxon>
        <taxon>Fonticulaceae</taxon>
        <taxon>Fonticula</taxon>
    </lineage>
</organism>
<dbReference type="AlphaFoldDB" id="A0A058ZCV1"/>
<feature type="region of interest" description="Disordered" evidence="1">
    <location>
        <begin position="263"/>
        <end position="282"/>
    </location>
</feature>
<feature type="compositionally biased region" description="Low complexity" evidence="1">
    <location>
        <begin position="550"/>
        <end position="567"/>
    </location>
</feature>
<dbReference type="Proteomes" id="UP000030693">
    <property type="component" value="Unassembled WGS sequence"/>
</dbReference>
<dbReference type="PANTHER" id="PTHR19308">
    <property type="entry name" value="PHOSPHATIDYLCHOLINE TRANSFER PROTEIN"/>
    <property type="match status" value="1"/>
</dbReference>
<keyword evidence="3" id="KW-1185">Reference proteome</keyword>
<feature type="compositionally biased region" description="Gly residues" evidence="1">
    <location>
        <begin position="1030"/>
        <end position="1044"/>
    </location>
</feature>
<gene>
    <name evidence="2" type="ORF">H696_01184</name>
</gene>
<name>A0A058ZCV1_FONAL</name>
<dbReference type="InterPro" id="IPR051213">
    <property type="entry name" value="START_lipid_transfer"/>
</dbReference>
<feature type="compositionally biased region" description="Basic and acidic residues" evidence="1">
    <location>
        <begin position="872"/>
        <end position="892"/>
    </location>
</feature>
<evidence type="ECO:0008006" key="4">
    <source>
        <dbReference type="Google" id="ProtNLM"/>
    </source>
</evidence>